<dbReference type="VEuPathDB" id="FungiDB:P175DRAFT_0204251"/>
<dbReference type="RefSeq" id="XP_040753282.1">
    <property type="nucleotide sequence ID" value="XM_040892579.1"/>
</dbReference>
<name>A0A2T5M030_9EURO</name>
<comment type="caution">
    <text evidence="1">The sequence shown here is derived from an EMBL/GenBank/DDBJ whole genome shotgun (WGS) entry which is preliminary data.</text>
</comment>
<organism evidence="1 2">
    <name type="scientific">Aspergillus ochraceoroseus IBT 24754</name>
    <dbReference type="NCBI Taxonomy" id="1392256"/>
    <lineage>
        <taxon>Eukaryota</taxon>
        <taxon>Fungi</taxon>
        <taxon>Dikarya</taxon>
        <taxon>Ascomycota</taxon>
        <taxon>Pezizomycotina</taxon>
        <taxon>Eurotiomycetes</taxon>
        <taxon>Eurotiomycetidae</taxon>
        <taxon>Eurotiales</taxon>
        <taxon>Aspergillaceae</taxon>
        <taxon>Aspergillus</taxon>
        <taxon>Aspergillus subgen. Nidulantes</taxon>
    </lineage>
</organism>
<reference evidence="1 2" key="1">
    <citation type="journal article" date="2018" name="Proc. Natl. Acad. Sci. U.S.A.">
        <title>Linking secondary metabolites to gene clusters through genome sequencing of six diverse Aspergillus species.</title>
        <authorList>
            <person name="Kaerboelling I."/>
            <person name="Vesth T.C."/>
            <person name="Frisvad J.C."/>
            <person name="Nybo J.L."/>
            <person name="Theobald S."/>
            <person name="Kuo A."/>
            <person name="Bowyer P."/>
            <person name="Matsuda Y."/>
            <person name="Mondo S."/>
            <person name="Lyhne E.K."/>
            <person name="Kogle M.E."/>
            <person name="Clum A."/>
            <person name="Lipzen A."/>
            <person name="Salamov A."/>
            <person name="Ngan C.Y."/>
            <person name="Daum C."/>
            <person name="Chiniquy J."/>
            <person name="Barry K."/>
            <person name="LaButti K."/>
            <person name="Haridas S."/>
            <person name="Simmons B.A."/>
            <person name="Magnuson J.K."/>
            <person name="Mortensen U.H."/>
            <person name="Larsen T.O."/>
            <person name="Grigoriev I.V."/>
            <person name="Baker S.E."/>
            <person name="Andersen M.R."/>
        </authorList>
    </citation>
    <scope>NUCLEOTIDE SEQUENCE [LARGE SCALE GENOMIC DNA]</scope>
    <source>
        <strain evidence="1 2">IBT 24754</strain>
    </source>
</reference>
<dbReference type="AlphaFoldDB" id="A0A2T5M030"/>
<evidence type="ECO:0000313" key="1">
    <source>
        <dbReference type="EMBL" id="PTU21890.1"/>
    </source>
</evidence>
<dbReference type="Proteomes" id="UP000244073">
    <property type="component" value="Unassembled WGS sequence"/>
</dbReference>
<dbReference type="EMBL" id="MSFN02000003">
    <property type="protein sequence ID" value="PTU21890.1"/>
    <property type="molecule type" value="Genomic_DNA"/>
</dbReference>
<sequence>MIPSMYSLYGSVMSVVTNRIRYTIVIQYIYDIQTYQTLMQSKGSEAQRIPNLLLSFRFVSSSTSASYQIPGTCLLLDALYIFHIHIITTRNMFFNYKFLVASFYGLVIEERTTTKLRMM</sequence>
<evidence type="ECO:0000313" key="2">
    <source>
        <dbReference type="Proteomes" id="UP000244073"/>
    </source>
</evidence>
<accession>A0A2T5M030</accession>
<dbReference type="GeneID" id="63809461"/>
<gene>
    <name evidence="1" type="ORF">P175DRAFT_0204251</name>
</gene>
<protein>
    <submittedName>
        <fullName evidence="1">Uncharacterized protein</fullName>
    </submittedName>
</protein>
<proteinExistence type="predicted"/>